<evidence type="ECO:0000313" key="4">
    <source>
        <dbReference type="Proteomes" id="UP001172102"/>
    </source>
</evidence>
<feature type="region of interest" description="Disordered" evidence="1">
    <location>
        <begin position="43"/>
        <end position="111"/>
    </location>
</feature>
<name>A0AA40B151_9PEZI</name>
<feature type="transmembrane region" description="Helical" evidence="2">
    <location>
        <begin position="488"/>
        <end position="514"/>
    </location>
</feature>
<comment type="caution">
    <text evidence="3">The sequence shown here is derived from an EMBL/GenBank/DDBJ whole genome shotgun (WGS) entry which is preliminary data.</text>
</comment>
<gene>
    <name evidence="3" type="ORF">B0H67DRAFT_140387</name>
</gene>
<dbReference type="EMBL" id="JAUKUA010000002">
    <property type="protein sequence ID" value="KAK0725771.1"/>
    <property type="molecule type" value="Genomic_DNA"/>
</dbReference>
<sequence>MPKRKHDSEPDMPGRRGGRVPQTPEIQELYNKMRRIEERLTFRDALELQNGQGGNDSHLRPPETPSQATSMSRTHSHVSTTRSITRDLDEADIDEQQSPAPKKRAIRKGHLSPFKKARAAFMRKIGACPECRARKVPCIHYDKPVWEPGYQNWKRIAQANGSISPGPQSAQEPQFAPVVRQPSFRDIDVGAVGDWVNQPSVQVPVSGNPQQDPAGAELDAIALETRPPAAPTAPLYQFPGVRPSPAAFPQLWARPPPPNNPEMFGPDPIAIGRLLGGAQVWECKFGDNTSSPGFPYFEVCNRHYGSLRELQSHYAQDHGPLCHPFTMWKCIAMRPQSSSSNELCGLMNPDATSPCVQCQCGGDQRERWCLDTIPRTPSLTSGTSNQIPSQDGSIMDQYRSFNYFPSLGQQDMSFLFPGRFTHGSGYNGGGSYHSFKDKPGGAAWKNSLRSRLTDTHSGPCPHDGKCASEPRLMKGLVATCIALKTHPFWSALATLPLLLIFSVGSMLVLENWLVTGASIIKSKELASTVSSMARTHVMTVSVVCIITGFLMMWLFKHVWLRLGRGSENSVCGPGLTNLCSSASSLALCVICLSCRSHWTLRMRALSIGVMVTTLQEGWWVGGCKF</sequence>
<dbReference type="AlphaFoldDB" id="A0AA40B151"/>
<feature type="transmembrane region" description="Helical" evidence="2">
    <location>
        <begin position="535"/>
        <end position="555"/>
    </location>
</feature>
<evidence type="ECO:0000313" key="3">
    <source>
        <dbReference type="EMBL" id="KAK0725771.1"/>
    </source>
</evidence>
<keyword evidence="2" id="KW-0472">Membrane</keyword>
<protein>
    <submittedName>
        <fullName evidence="3">Uncharacterized protein</fullName>
    </submittedName>
</protein>
<keyword evidence="4" id="KW-1185">Reference proteome</keyword>
<feature type="compositionally biased region" description="Basic residues" evidence="1">
    <location>
        <begin position="101"/>
        <end position="111"/>
    </location>
</feature>
<feature type="compositionally biased region" description="Basic and acidic residues" evidence="1">
    <location>
        <begin position="1"/>
        <end position="14"/>
    </location>
</feature>
<evidence type="ECO:0000256" key="1">
    <source>
        <dbReference type="SAM" id="MobiDB-lite"/>
    </source>
</evidence>
<organism evidence="3 4">
    <name type="scientific">Lasiosphaeris hirsuta</name>
    <dbReference type="NCBI Taxonomy" id="260670"/>
    <lineage>
        <taxon>Eukaryota</taxon>
        <taxon>Fungi</taxon>
        <taxon>Dikarya</taxon>
        <taxon>Ascomycota</taxon>
        <taxon>Pezizomycotina</taxon>
        <taxon>Sordariomycetes</taxon>
        <taxon>Sordariomycetidae</taxon>
        <taxon>Sordariales</taxon>
        <taxon>Lasiosphaeriaceae</taxon>
        <taxon>Lasiosphaeris</taxon>
    </lineage>
</organism>
<accession>A0AA40B151</accession>
<feature type="region of interest" description="Disordered" evidence="1">
    <location>
        <begin position="1"/>
        <end position="26"/>
    </location>
</feature>
<keyword evidence="2" id="KW-1133">Transmembrane helix</keyword>
<feature type="transmembrane region" description="Helical" evidence="2">
    <location>
        <begin position="575"/>
        <end position="594"/>
    </location>
</feature>
<feature type="compositionally biased region" description="Low complexity" evidence="1">
    <location>
        <begin position="69"/>
        <end position="83"/>
    </location>
</feature>
<keyword evidence="2" id="KW-0812">Transmembrane</keyword>
<proteinExistence type="predicted"/>
<dbReference type="Proteomes" id="UP001172102">
    <property type="component" value="Unassembled WGS sequence"/>
</dbReference>
<reference evidence="3" key="1">
    <citation type="submission" date="2023-06" db="EMBL/GenBank/DDBJ databases">
        <title>Genome-scale phylogeny and comparative genomics of the fungal order Sordariales.</title>
        <authorList>
            <consortium name="Lawrence Berkeley National Laboratory"/>
            <person name="Hensen N."/>
            <person name="Bonometti L."/>
            <person name="Westerberg I."/>
            <person name="Brannstrom I.O."/>
            <person name="Guillou S."/>
            <person name="Cros-Aarteil S."/>
            <person name="Calhoun S."/>
            <person name="Haridas S."/>
            <person name="Kuo A."/>
            <person name="Mondo S."/>
            <person name="Pangilinan J."/>
            <person name="Riley R."/>
            <person name="Labutti K."/>
            <person name="Andreopoulos B."/>
            <person name="Lipzen A."/>
            <person name="Chen C."/>
            <person name="Yanf M."/>
            <person name="Daum C."/>
            <person name="Ng V."/>
            <person name="Clum A."/>
            <person name="Steindorff A."/>
            <person name="Ohm R."/>
            <person name="Martin F."/>
            <person name="Silar P."/>
            <person name="Natvig D."/>
            <person name="Lalanne C."/>
            <person name="Gautier V."/>
            <person name="Ament-Velasquez S.L."/>
            <person name="Kruys A."/>
            <person name="Hutchinson M.I."/>
            <person name="Powell A.J."/>
            <person name="Barry K."/>
            <person name="Miller A.N."/>
            <person name="Grigoriev I.V."/>
            <person name="Debuchy R."/>
            <person name="Gladieux P."/>
            <person name="Thoren M.H."/>
            <person name="Johannesson H."/>
        </authorList>
    </citation>
    <scope>NUCLEOTIDE SEQUENCE</scope>
    <source>
        <strain evidence="3">SMH4607-1</strain>
    </source>
</reference>
<evidence type="ECO:0000256" key="2">
    <source>
        <dbReference type="SAM" id="Phobius"/>
    </source>
</evidence>